<sequence length="158" mass="17037">MQFVTRSIGLSFALGIVTTLIVTGVVNSQQPGRQILDPGGPGTENPDRAYSRGVRIGNTLYVAGNTGQVENTGSLDRDLETEIRSLLDGFKSNVEAGGMTMDDLVWVQIFCTDLALYDMFNEIYGSYFSGPLPSRAFIGTSTLLGNSHFEIMGTAVDE</sequence>
<dbReference type="GO" id="GO:0005829">
    <property type="term" value="C:cytosol"/>
    <property type="evidence" value="ECO:0007669"/>
    <property type="project" value="TreeGrafter"/>
</dbReference>
<protein>
    <submittedName>
        <fullName evidence="2">Uncharacterized protein</fullName>
    </submittedName>
</protein>
<dbReference type="CDD" id="cd00448">
    <property type="entry name" value="YjgF_YER057c_UK114_family"/>
    <property type="match status" value="1"/>
</dbReference>
<dbReference type="GO" id="GO:0019239">
    <property type="term" value="F:deaminase activity"/>
    <property type="evidence" value="ECO:0007669"/>
    <property type="project" value="TreeGrafter"/>
</dbReference>
<organism evidence="2">
    <name type="scientific">marine metagenome</name>
    <dbReference type="NCBI Taxonomy" id="408172"/>
    <lineage>
        <taxon>unclassified sequences</taxon>
        <taxon>metagenomes</taxon>
        <taxon>ecological metagenomes</taxon>
    </lineage>
</organism>
<dbReference type="EMBL" id="UINC01017621">
    <property type="protein sequence ID" value="SVA73268.1"/>
    <property type="molecule type" value="Genomic_DNA"/>
</dbReference>
<dbReference type="InterPro" id="IPR006175">
    <property type="entry name" value="YjgF/YER057c/UK114"/>
</dbReference>
<comment type="similarity">
    <text evidence="1">Belongs to the RutC family.</text>
</comment>
<proteinExistence type="inferred from homology"/>
<dbReference type="Pfam" id="PF01042">
    <property type="entry name" value="Ribonuc_L-PSP"/>
    <property type="match status" value="1"/>
</dbReference>
<dbReference type="AlphaFoldDB" id="A0A381Y8A8"/>
<dbReference type="PANTHER" id="PTHR11803:SF58">
    <property type="entry name" value="PROTEIN HMF1-RELATED"/>
    <property type="match status" value="1"/>
</dbReference>
<dbReference type="PANTHER" id="PTHR11803">
    <property type="entry name" value="2-IMINOBUTANOATE/2-IMINOPROPANOATE DEAMINASE RIDA"/>
    <property type="match status" value="1"/>
</dbReference>
<dbReference type="Gene3D" id="3.30.1330.40">
    <property type="entry name" value="RutC-like"/>
    <property type="match status" value="1"/>
</dbReference>
<reference evidence="2" key="1">
    <citation type="submission" date="2018-05" db="EMBL/GenBank/DDBJ databases">
        <authorList>
            <person name="Lanie J.A."/>
            <person name="Ng W.-L."/>
            <person name="Kazmierczak K.M."/>
            <person name="Andrzejewski T.M."/>
            <person name="Davidsen T.M."/>
            <person name="Wayne K.J."/>
            <person name="Tettelin H."/>
            <person name="Glass J.I."/>
            <person name="Rusch D."/>
            <person name="Podicherti R."/>
            <person name="Tsui H.-C.T."/>
            <person name="Winkler M.E."/>
        </authorList>
    </citation>
    <scope>NUCLEOTIDE SEQUENCE</scope>
</reference>
<name>A0A381Y8A8_9ZZZZ</name>
<evidence type="ECO:0000313" key="2">
    <source>
        <dbReference type="EMBL" id="SVA73268.1"/>
    </source>
</evidence>
<evidence type="ECO:0000256" key="1">
    <source>
        <dbReference type="ARBA" id="ARBA00010552"/>
    </source>
</evidence>
<accession>A0A381Y8A8</accession>
<dbReference type="SUPFAM" id="SSF55298">
    <property type="entry name" value="YjgF-like"/>
    <property type="match status" value="1"/>
</dbReference>
<dbReference type="InterPro" id="IPR035959">
    <property type="entry name" value="RutC-like_sf"/>
</dbReference>
<gene>
    <name evidence="2" type="ORF">METZ01_LOCUS126122</name>
</gene>